<reference evidence="3 4" key="1">
    <citation type="submission" date="2018-10" db="EMBL/GenBank/DDBJ databases">
        <title>An updated phylogeny of the Alphaproteobacteria reveals that the parasitic Rickettsiales and Holosporales have independent origins.</title>
        <authorList>
            <person name="Munoz-Gomez S.A."/>
            <person name="Hess S."/>
            <person name="Burger G."/>
            <person name="Lang B.F."/>
            <person name="Susko E."/>
            <person name="Slamovits C.H."/>
            <person name="Roger A.J."/>
        </authorList>
    </citation>
    <scope>NUCLEOTIDE SEQUENCE [LARGE SCALE GENOMIC DNA]</scope>
    <source>
        <strain evidence="3">HOLO01</strain>
    </source>
</reference>
<dbReference type="RefSeq" id="WP_130153778.1">
    <property type="nucleotide sequence ID" value="NZ_SCFB01000004.1"/>
</dbReference>
<keyword evidence="1" id="KW-0812">Transmembrane</keyword>
<evidence type="ECO:0000259" key="2">
    <source>
        <dbReference type="Pfam" id="PF01323"/>
    </source>
</evidence>
<dbReference type="Pfam" id="PF01323">
    <property type="entry name" value="DSBA"/>
    <property type="match status" value="1"/>
</dbReference>
<sequence>MSQSSQKSKMPIIMALVIVSILVVIFLVITKKKHPTSGISQCPATQSSKKYSFNTDQIAEIQQILLETIREKSEQFISAVNDGMQAQQDKGRKDLEKSATSESKRLLSAAIPLNIHEAQVKLIAFIDPLCPHCQTFEKLALNTMDQRKDVTFYFIPIAILGENSEIVSKAIITAAKLSPQKFSTFIKKLVEKYTKLDKAKLAALVKDTGLDAKKFEKELNSNETHNKLAENNNLAKDLKITGVPTVFAVQGNGGFVIVPPTDAKDFGKIIDNIKADKPLTEGFNPANENADET</sequence>
<dbReference type="OrthoDB" id="9780147at2"/>
<keyword evidence="1" id="KW-1133">Transmembrane helix</keyword>
<gene>
    <name evidence="3" type="ORF">EQU50_03615</name>
</gene>
<dbReference type="InterPro" id="IPR050824">
    <property type="entry name" value="Thiol_disulfide_DsbA"/>
</dbReference>
<feature type="transmembrane region" description="Helical" evidence="1">
    <location>
        <begin position="12"/>
        <end position="30"/>
    </location>
</feature>
<proteinExistence type="predicted"/>
<evidence type="ECO:0000313" key="4">
    <source>
        <dbReference type="Proteomes" id="UP000293550"/>
    </source>
</evidence>
<dbReference type="Proteomes" id="UP000293550">
    <property type="component" value="Unassembled WGS sequence"/>
</dbReference>
<dbReference type="InterPro" id="IPR001853">
    <property type="entry name" value="DSBA-like_thioredoxin_dom"/>
</dbReference>
<evidence type="ECO:0000313" key="3">
    <source>
        <dbReference type="EMBL" id="RZI46683.1"/>
    </source>
</evidence>
<organism evidence="3 4">
    <name type="scientific">Candidatus Finniella inopinata</name>
    <dbReference type="NCBI Taxonomy" id="1696036"/>
    <lineage>
        <taxon>Bacteria</taxon>
        <taxon>Pseudomonadati</taxon>
        <taxon>Pseudomonadota</taxon>
        <taxon>Alphaproteobacteria</taxon>
        <taxon>Holosporales</taxon>
        <taxon>Candidatus Paracaedibacteraceae</taxon>
        <taxon>Candidatus Finniella</taxon>
    </lineage>
</organism>
<comment type="caution">
    <text evidence="3">The sequence shown here is derived from an EMBL/GenBank/DDBJ whole genome shotgun (WGS) entry which is preliminary data.</text>
</comment>
<dbReference type="InterPro" id="IPR036249">
    <property type="entry name" value="Thioredoxin-like_sf"/>
</dbReference>
<dbReference type="AlphaFoldDB" id="A0A4Q7DIN1"/>
<accession>A0A4Q7DIN1</accession>
<dbReference type="GO" id="GO:0016491">
    <property type="term" value="F:oxidoreductase activity"/>
    <property type="evidence" value="ECO:0007669"/>
    <property type="project" value="InterPro"/>
</dbReference>
<dbReference type="PANTHER" id="PTHR35891">
    <property type="entry name" value="THIOL:DISULFIDE INTERCHANGE PROTEIN DSBA"/>
    <property type="match status" value="1"/>
</dbReference>
<feature type="domain" description="DSBA-like thioredoxin" evidence="2">
    <location>
        <begin position="122"/>
        <end position="252"/>
    </location>
</feature>
<dbReference type="PANTHER" id="PTHR35891:SF3">
    <property type="entry name" value="THIOL:DISULFIDE INTERCHANGE PROTEIN DSBL"/>
    <property type="match status" value="1"/>
</dbReference>
<name>A0A4Q7DIN1_9PROT</name>
<dbReference type="EMBL" id="SCFB01000004">
    <property type="protein sequence ID" value="RZI46683.1"/>
    <property type="molecule type" value="Genomic_DNA"/>
</dbReference>
<keyword evidence="4" id="KW-1185">Reference proteome</keyword>
<dbReference type="SUPFAM" id="SSF52833">
    <property type="entry name" value="Thioredoxin-like"/>
    <property type="match status" value="1"/>
</dbReference>
<keyword evidence="1" id="KW-0472">Membrane</keyword>
<dbReference type="Gene3D" id="3.40.30.10">
    <property type="entry name" value="Glutaredoxin"/>
    <property type="match status" value="1"/>
</dbReference>
<evidence type="ECO:0000256" key="1">
    <source>
        <dbReference type="SAM" id="Phobius"/>
    </source>
</evidence>
<protein>
    <recommendedName>
        <fullName evidence="2">DSBA-like thioredoxin domain-containing protein</fullName>
    </recommendedName>
</protein>